<dbReference type="SUPFAM" id="SSF81901">
    <property type="entry name" value="HCP-like"/>
    <property type="match status" value="2"/>
</dbReference>
<evidence type="ECO:0000256" key="1">
    <source>
        <dbReference type="ARBA" id="ARBA00038101"/>
    </source>
</evidence>
<accession>A0A8S1IRF1</accession>
<dbReference type="InterPro" id="IPR011990">
    <property type="entry name" value="TPR-like_helical_dom_sf"/>
</dbReference>
<proteinExistence type="inferred from homology"/>
<dbReference type="SMART" id="SM00671">
    <property type="entry name" value="SEL1"/>
    <property type="match status" value="5"/>
</dbReference>
<organism evidence="3 4">
    <name type="scientific">Ostreobium quekettii</name>
    <dbReference type="NCBI Taxonomy" id="121088"/>
    <lineage>
        <taxon>Eukaryota</taxon>
        <taxon>Viridiplantae</taxon>
        <taxon>Chlorophyta</taxon>
        <taxon>core chlorophytes</taxon>
        <taxon>Ulvophyceae</taxon>
        <taxon>TCBD clade</taxon>
        <taxon>Bryopsidales</taxon>
        <taxon>Ostreobineae</taxon>
        <taxon>Ostreobiaceae</taxon>
        <taxon>Ostreobium</taxon>
    </lineage>
</organism>
<feature type="signal peptide" evidence="2">
    <location>
        <begin position="1"/>
        <end position="23"/>
    </location>
</feature>
<protein>
    <submittedName>
        <fullName evidence="3">Uncharacterized protein</fullName>
    </submittedName>
</protein>
<dbReference type="PANTHER" id="PTHR11102">
    <property type="entry name" value="SEL-1-LIKE PROTEIN"/>
    <property type="match status" value="1"/>
</dbReference>
<gene>
    <name evidence="3" type="ORF">OSTQU699_LOCUS3160</name>
</gene>
<evidence type="ECO:0000313" key="4">
    <source>
        <dbReference type="Proteomes" id="UP000708148"/>
    </source>
</evidence>
<sequence length="577" mass="64116">MKPLFRMIWTAVAFCLLFRCTLADGRRPAAAKVEELYSEAWTLRSRLGANASDYKLAASMLLEAAGLTIRDIKEPESIPHNFTGHRGALRELAKALERGQGVPCNLPLSLRLFRRAAELGDPEAHGEMGTRFSYGLQDESSATTNQLIGFSMSDLPQALLHFSFGAFGNDTASQMALGYRHMSGQGVPQNCRTAVSYYNAAAERVIELGRMPGTLPYVEKVRLSARSLHGLRSAKEQQWLQFYQYSADMGDVDAQAALGQLFNYGAHGLERDHQQALHYFRQAADAGDAGAMSHLGHMYANGFGVEKDNSTALKWFKSAAAKNHPNGHYGLGYMYLAGYGVKKDLKIAAEHFRKDMEPESEDGCRGRNSEVMDIDAVGDFFQDLFGVYDKDEVGELVETLVLGVLVVVFMVVFRRRHQTRGNPQVGALCTEAGVSCPSVLSMSTCTVKNAAQAAREVRLSASLLETLPYQDVVMELVRPLEPPELIRQVVNHKQVLWKGHQHNRAAPHRVWNNRQWMAQALKVHLGSPPPHRCLCHTQRIMQPRARNLNLPLGLRRCLLPGNMVGYARFTAQCPAFM</sequence>
<feature type="chain" id="PRO_5035801435" evidence="2">
    <location>
        <begin position="24"/>
        <end position="577"/>
    </location>
</feature>
<keyword evidence="2" id="KW-0732">Signal</keyword>
<dbReference type="AlphaFoldDB" id="A0A8S1IRF1"/>
<keyword evidence="4" id="KW-1185">Reference proteome</keyword>
<dbReference type="InterPro" id="IPR050767">
    <property type="entry name" value="Sel1_AlgK"/>
</dbReference>
<dbReference type="Proteomes" id="UP000708148">
    <property type="component" value="Unassembled WGS sequence"/>
</dbReference>
<evidence type="ECO:0000256" key="2">
    <source>
        <dbReference type="SAM" id="SignalP"/>
    </source>
</evidence>
<name>A0A8S1IRF1_9CHLO</name>
<dbReference type="PANTHER" id="PTHR11102:SF147">
    <property type="entry name" value="SEL1L ADAPTOR SUBUNIT OF ERAD E3 UBIQUITIN LIGASE"/>
    <property type="match status" value="1"/>
</dbReference>
<comment type="caution">
    <text evidence="3">The sequence shown here is derived from an EMBL/GenBank/DDBJ whole genome shotgun (WGS) entry which is preliminary data.</text>
</comment>
<dbReference type="Pfam" id="PF08238">
    <property type="entry name" value="Sel1"/>
    <property type="match status" value="5"/>
</dbReference>
<evidence type="ECO:0000313" key="3">
    <source>
        <dbReference type="EMBL" id="CAD7697799.1"/>
    </source>
</evidence>
<comment type="similarity">
    <text evidence="1">Belongs to the sel-1 family.</text>
</comment>
<reference evidence="3" key="1">
    <citation type="submission" date="2020-12" db="EMBL/GenBank/DDBJ databases">
        <authorList>
            <person name="Iha C."/>
        </authorList>
    </citation>
    <scope>NUCLEOTIDE SEQUENCE</scope>
</reference>
<dbReference type="Gene3D" id="1.25.40.10">
    <property type="entry name" value="Tetratricopeptide repeat domain"/>
    <property type="match status" value="2"/>
</dbReference>
<dbReference type="OrthoDB" id="509488at2759"/>
<dbReference type="InterPro" id="IPR006597">
    <property type="entry name" value="Sel1-like"/>
</dbReference>
<dbReference type="EMBL" id="CAJHUC010000713">
    <property type="protein sequence ID" value="CAD7697799.1"/>
    <property type="molecule type" value="Genomic_DNA"/>
</dbReference>